<feature type="coiled-coil region" evidence="1">
    <location>
        <begin position="12"/>
        <end position="78"/>
    </location>
</feature>
<name>A0A2P5FDE2_TREOI</name>
<evidence type="ECO:0000313" key="3">
    <source>
        <dbReference type="EMBL" id="PON95811.1"/>
    </source>
</evidence>
<dbReference type="Proteomes" id="UP000237000">
    <property type="component" value="Unassembled WGS sequence"/>
</dbReference>
<dbReference type="OrthoDB" id="10483545at2759"/>
<keyword evidence="1" id="KW-0175">Coiled coil</keyword>
<gene>
    <name evidence="3" type="ORF">TorRG33x02_083340</name>
</gene>
<keyword evidence="4" id="KW-1185">Reference proteome</keyword>
<evidence type="ECO:0000256" key="2">
    <source>
        <dbReference type="SAM" id="MobiDB-lite"/>
    </source>
</evidence>
<evidence type="ECO:0000313" key="4">
    <source>
        <dbReference type="Proteomes" id="UP000237000"/>
    </source>
</evidence>
<dbReference type="AlphaFoldDB" id="A0A2P5FDE2"/>
<feature type="region of interest" description="Disordered" evidence="2">
    <location>
        <begin position="152"/>
        <end position="188"/>
    </location>
</feature>
<feature type="compositionally biased region" description="Acidic residues" evidence="2">
    <location>
        <begin position="160"/>
        <end position="171"/>
    </location>
</feature>
<accession>A0A2P5FDE2</accession>
<sequence length="188" mass="21373">MSIWVVYLKEPGDSHKKKIEQLTKRLEDVNKKFAKLSNKKSSLDSRLKNAEKDSEAYKKEIDRLLKVIEDKKSSLDEEKKSKDAAVSEAVGLALNTFQTSEEMEELKGKEYNRGESDMLYSIWSFDKQFDFSFLSEMYVDQVREWEEVEAGTANVVGVDDQPDAEIDPEFDEAGHVAGEASEGTSQDV</sequence>
<dbReference type="EMBL" id="JXTC01000042">
    <property type="protein sequence ID" value="PON95811.1"/>
    <property type="molecule type" value="Genomic_DNA"/>
</dbReference>
<dbReference type="InParanoid" id="A0A2P5FDE2"/>
<organism evidence="3 4">
    <name type="scientific">Trema orientale</name>
    <name type="common">Charcoal tree</name>
    <name type="synonym">Celtis orientalis</name>
    <dbReference type="NCBI Taxonomy" id="63057"/>
    <lineage>
        <taxon>Eukaryota</taxon>
        <taxon>Viridiplantae</taxon>
        <taxon>Streptophyta</taxon>
        <taxon>Embryophyta</taxon>
        <taxon>Tracheophyta</taxon>
        <taxon>Spermatophyta</taxon>
        <taxon>Magnoliopsida</taxon>
        <taxon>eudicotyledons</taxon>
        <taxon>Gunneridae</taxon>
        <taxon>Pentapetalae</taxon>
        <taxon>rosids</taxon>
        <taxon>fabids</taxon>
        <taxon>Rosales</taxon>
        <taxon>Cannabaceae</taxon>
        <taxon>Trema</taxon>
    </lineage>
</organism>
<comment type="caution">
    <text evidence="3">The sequence shown here is derived from an EMBL/GenBank/DDBJ whole genome shotgun (WGS) entry which is preliminary data.</text>
</comment>
<reference evidence="4" key="1">
    <citation type="submission" date="2016-06" db="EMBL/GenBank/DDBJ databases">
        <title>Parallel loss of symbiosis genes in relatives of nitrogen-fixing non-legume Parasponia.</title>
        <authorList>
            <person name="Van Velzen R."/>
            <person name="Holmer R."/>
            <person name="Bu F."/>
            <person name="Rutten L."/>
            <person name="Van Zeijl A."/>
            <person name="Liu W."/>
            <person name="Santuari L."/>
            <person name="Cao Q."/>
            <person name="Sharma T."/>
            <person name="Shen D."/>
            <person name="Roswanjaya Y."/>
            <person name="Wardhani T."/>
            <person name="Kalhor M.S."/>
            <person name="Jansen J."/>
            <person name="Van den Hoogen J."/>
            <person name="Gungor B."/>
            <person name="Hartog M."/>
            <person name="Hontelez J."/>
            <person name="Verver J."/>
            <person name="Yang W.-C."/>
            <person name="Schijlen E."/>
            <person name="Repin R."/>
            <person name="Schilthuizen M."/>
            <person name="Schranz E."/>
            <person name="Heidstra R."/>
            <person name="Miyata K."/>
            <person name="Fedorova E."/>
            <person name="Kohlen W."/>
            <person name="Bisseling T."/>
            <person name="Smit S."/>
            <person name="Geurts R."/>
        </authorList>
    </citation>
    <scope>NUCLEOTIDE SEQUENCE [LARGE SCALE GENOMIC DNA]</scope>
    <source>
        <strain evidence="4">cv. RG33-2</strain>
    </source>
</reference>
<protein>
    <submittedName>
        <fullName evidence="3">Uncharacterized protein</fullName>
    </submittedName>
</protein>
<proteinExistence type="predicted"/>
<evidence type="ECO:0000256" key="1">
    <source>
        <dbReference type="SAM" id="Coils"/>
    </source>
</evidence>